<evidence type="ECO:0000313" key="1">
    <source>
        <dbReference type="EMBL" id="KAK2946642.1"/>
    </source>
</evidence>
<evidence type="ECO:0008006" key="3">
    <source>
        <dbReference type="Google" id="ProtNLM"/>
    </source>
</evidence>
<protein>
    <recommendedName>
        <fullName evidence="3">26S proteasome non-ATPase regulatory subunit 5</fullName>
    </recommendedName>
</protein>
<keyword evidence="2" id="KW-1185">Reference proteome</keyword>
<reference evidence="1 2" key="1">
    <citation type="journal article" date="2022" name="bioRxiv">
        <title>Genomics of Preaxostyla Flagellates Illuminates Evolutionary Transitions and the Path Towards Mitochondrial Loss.</title>
        <authorList>
            <person name="Novak L.V.F."/>
            <person name="Treitli S.C."/>
            <person name="Pyrih J."/>
            <person name="Halakuc P."/>
            <person name="Pipaliya S.V."/>
            <person name="Vacek V."/>
            <person name="Brzon O."/>
            <person name="Soukal P."/>
            <person name="Eme L."/>
            <person name="Dacks J.B."/>
            <person name="Karnkowska A."/>
            <person name="Elias M."/>
            <person name="Hampl V."/>
        </authorList>
    </citation>
    <scope>NUCLEOTIDE SEQUENCE [LARGE SCALE GENOMIC DNA]</scope>
    <source>
        <strain evidence="1">NAU3</strain>
        <tissue evidence="1">Gut</tissue>
    </source>
</reference>
<evidence type="ECO:0000313" key="2">
    <source>
        <dbReference type="Proteomes" id="UP001281761"/>
    </source>
</evidence>
<dbReference type="Proteomes" id="UP001281761">
    <property type="component" value="Unassembled WGS sequence"/>
</dbReference>
<organism evidence="1 2">
    <name type="scientific">Blattamonas nauphoetae</name>
    <dbReference type="NCBI Taxonomy" id="2049346"/>
    <lineage>
        <taxon>Eukaryota</taxon>
        <taxon>Metamonada</taxon>
        <taxon>Preaxostyla</taxon>
        <taxon>Oxymonadida</taxon>
        <taxon>Blattamonas</taxon>
    </lineage>
</organism>
<comment type="caution">
    <text evidence="1">The sequence shown here is derived from an EMBL/GenBank/DDBJ whole genome shotgun (WGS) entry which is preliminary data.</text>
</comment>
<proteinExistence type="predicted"/>
<accession>A0ABQ9X4M9</accession>
<dbReference type="EMBL" id="JARBJD010000222">
    <property type="protein sequence ID" value="KAK2946642.1"/>
    <property type="molecule type" value="Genomic_DNA"/>
</dbReference>
<name>A0ABQ9X4M9_9EUKA</name>
<sequence length="551" mass="63414">MDTEQFMRAQDLITALQKNIFTCIPNQPRFDETSVATICQTSIELLSCLKSLPRDDSVATPEFVTSLLTLIISGVDSLKETAIEILATIMSIPPETVNDILTKCDPSPPCSPDEDISKLYPLLPTVEPTLAESVASLIEYSGDMFTPEFFSSTMTPFSCLFFMSSALDCITTLPNDSPLRSPLVSFLASFGAHERILQYISLDSGLWFHSFLSVSFRRVLLNLIPFLPGHLFYSFNKMVNDLCRDLKHAQERYELCLNISEVKRRLPESPPPTQTQINKARSYLNKYNTFERKGKLFFYFLTEYVKQEDPTDISLIRVRAFQKKIQIPQHLFQEVVFVILRSEYYEDYEFCFLLLSQQNLTNKFRPLEPRLFVGLVEKGTDLMQERSTVHVQKSVLETFLKWVDWDQLELSFMFPHLLPLVSVTTEMIAKGKRNLAALTPFVEHVVWKGISKLWSAHLSESQRRFFASILVRIGLNMPSVQLIGRFVYFFTVNLARPKSGREREIQNDLGRVMIAEGCEDLFASNSFRVLNRTRLRAEMNRPYRRSALPEE</sequence>
<gene>
    <name evidence="1" type="ORF">BLNAU_18394</name>
</gene>